<dbReference type="CDD" id="cd17546">
    <property type="entry name" value="REC_hyHK_CKI1_RcsC-like"/>
    <property type="match status" value="1"/>
</dbReference>
<dbReference type="Gene3D" id="3.40.50.2300">
    <property type="match status" value="1"/>
</dbReference>
<feature type="modified residue" description="4-aspartylphosphate" evidence="6">
    <location>
        <position position="788"/>
    </location>
</feature>
<gene>
    <name evidence="11" type="ORF">M011DRAFT_464204</name>
</gene>
<dbReference type="Gene3D" id="3.30.565.10">
    <property type="entry name" value="Histidine kinase-like ATPase, C-terminal domain"/>
    <property type="match status" value="1"/>
</dbReference>
<feature type="region of interest" description="Disordered" evidence="7">
    <location>
        <begin position="863"/>
        <end position="883"/>
    </location>
</feature>
<keyword evidence="5 11" id="KW-0418">Kinase</keyword>
<keyword evidence="3 6" id="KW-0597">Phosphoprotein</keyword>
<dbReference type="SUPFAM" id="SSF55874">
    <property type="entry name" value="ATPase domain of HSP90 chaperone/DNA topoisomerase II/histidine kinase"/>
    <property type="match status" value="1"/>
</dbReference>
<comment type="catalytic activity">
    <reaction evidence="1">
        <text>ATP + protein L-histidine = ADP + protein N-phospho-L-histidine.</text>
        <dbReference type="EC" id="2.7.13.3"/>
    </reaction>
</comment>
<evidence type="ECO:0000256" key="3">
    <source>
        <dbReference type="ARBA" id="ARBA00022553"/>
    </source>
</evidence>
<evidence type="ECO:0000256" key="7">
    <source>
        <dbReference type="SAM" id="MobiDB-lite"/>
    </source>
</evidence>
<dbReference type="InterPro" id="IPR004358">
    <property type="entry name" value="Sig_transdc_His_kin-like_C"/>
</dbReference>
<evidence type="ECO:0000259" key="10">
    <source>
        <dbReference type="PROSITE" id="PS50112"/>
    </source>
</evidence>
<dbReference type="InterPro" id="IPR003594">
    <property type="entry name" value="HATPase_dom"/>
</dbReference>
<evidence type="ECO:0000256" key="4">
    <source>
        <dbReference type="ARBA" id="ARBA00022679"/>
    </source>
</evidence>
<accession>A0A6A6VMV6</accession>
<evidence type="ECO:0000259" key="9">
    <source>
        <dbReference type="PROSITE" id="PS50110"/>
    </source>
</evidence>
<dbReference type="InterPro" id="IPR036097">
    <property type="entry name" value="HisK_dim/P_sf"/>
</dbReference>
<dbReference type="SUPFAM" id="SSF52172">
    <property type="entry name" value="CheY-like"/>
    <property type="match status" value="1"/>
</dbReference>
<dbReference type="EC" id="2.7.13.3" evidence="2"/>
<dbReference type="InterPro" id="IPR011006">
    <property type="entry name" value="CheY-like_superfamily"/>
</dbReference>
<name>A0A6A6VMV6_9PLEO</name>
<dbReference type="InterPro" id="IPR003661">
    <property type="entry name" value="HisK_dim/P_dom"/>
</dbReference>
<evidence type="ECO:0000256" key="1">
    <source>
        <dbReference type="ARBA" id="ARBA00000085"/>
    </source>
</evidence>
<dbReference type="GO" id="GO:0000155">
    <property type="term" value="F:phosphorelay sensor kinase activity"/>
    <property type="evidence" value="ECO:0007669"/>
    <property type="project" value="InterPro"/>
</dbReference>
<dbReference type="InterPro" id="IPR013656">
    <property type="entry name" value="PAS_4"/>
</dbReference>
<dbReference type="SMART" id="SM00387">
    <property type="entry name" value="HATPase_c"/>
    <property type="match status" value="1"/>
</dbReference>
<evidence type="ECO:0000313" key="12">
    <source>
        <dbReference type="Proteomes" id="UP000799440"/>
    </source>
</evidence>
<dbReference type="InterPro" id="IPR035965">
    <property type="entry name" value="PAS-like_dom_sf"/>
</dbReference>
<dbReference type="Gene3D" id="1.10.287.130">
    <property type="match status" value="1"/>
</dbReference>
<dbReference type="PROSITE" id="PS50112">
    <property type="entry name" value="PAS"/>
    <property type="match status" value="1"/>
</dbReference>
<dbReference type="Gene3D" id="3.30.450.20">
    <property type="entry name" value="PAS domain"/>
    <property type="match status" value="1"/>
</dbReference>
<feature type="domain" description="PAS" evidence="10">
    <location>
        <begin position="264"/>
        <end position="335"/>
    </location>
</feature>
<evidence type="ECO:0000256" key="6">
    <source>
        <dbReference type="PROSITE-ProRule" id="PRU00169"/>
    </source>
</evidence>
<evidence type="ECO:0000313" key="11">
    <source>
        <dbReference type="EMBL" id="KAF2751473.1"/>
    </source>
</evidence>
<dbReference type="InterPro" id="IPR001789">
    <property type="entry name" value="Sig_transdc_resp-reg_receiver"/>
</dbReference>
<keyword evidence="12" id="KW-1185">Reference proteome</keyword>
<dbReference type="PROSITE" id="PS50109">
    <property type="entry name" value="HIS_KIN"/>
    <property type="match status" value="1"/>
</dbReference>
<dbReference type="SMART" id="SM00388">
    <property type="entry name" value="HisKA"/>
    <property type="match status" value="1"/>
</dbReference>
<dbReference type="InterPro" id="IPR000014">
    <property type="entry name" value="PAS"/>
</dbReference>
<dbReference type="Pfam" id="PF00512">
    <property type="entry name" value="HisKA"/>
    <property type="match status" value="1"/>
</dbReference>
<dbReference type="CDD" id="cd00082">
    <property type="entry name" value="HisKA"/>
    <property type="match status" value="1"/>
</dbReference>
<dbReference type="CDD" id="cd00130">
    <property type="entry name" value="PAS"/>
    <property type="match status" value="1"/>
</dbReference>
<dbReference type="SMART" id="SM00448">
    <property type="entry name" value="REC"/>
    <property type="match status" value="1"/>
</dbReference>
<dbReference type="PRINTS" id="PR00344">
    <property type="entry name" value="BCTRLSENSOR"/>
</dbReference>
<dbReference type="Pfam" id="PF02518">
    <property type="entry name" value="HATPase_c"/>
    <property type="match status" value="1"/>
</dbReference>
<organism evidence="11 12">
    <name type="scientific">Sporormia fimetaria CBS 119925</name>
    <dbReference type="NCBI Taxonomy" id="1340428"/>
    <lineage>
        <taxon>Eukaryota</taxon>
        <taxon>Fungi</taxon>
        <taxon>Dikarya</taxon>
        <taxon>Ascomycota</taxon>
        <taxon>Pezizomycotina</taxon>
        <taxon>Dothideomycetes</taxon>
        <taxon>Pleosporomycetidae</taxon>
        <taxon>Pleosporales</taxon>
        <taxon>Sporormiaceae</taxon>
        <taxon>Sporormia</taxon>
    </lineage>
</organism>
<feature type="domain" description="Histidine kinase" evidence="8">
    <location>
        <begin position="413"/>
        <end position="691"/>
    </location>
</feature>
<dbReference type="PROSITE" id="PS50110">
    <property type="entry name" value="RESPONSE_REGULATORY"/>
    <property type="match status" value="1"/>
</dbReference>
<dbReference type="SUPFAM" id="SSF47384">
    <property type="entry name" value="Homodimeric domain of signal transducing histidine kinase"/>
    <property type="match status" value="1"/>
</dbReference>
<sequence length="883" mass="98163">MGRTFLEGLPDRWESRKPYFEQARRTKSGVNYTWQDPMLVERGNGIEEIFIMGTLVPIGQRPDGEPEGFYNAIVETTELRLDERRLAMLNQMASLPDVTAATAWPLMLATLDTNAADVPLAMMYEADHIGDKTILRLRGQYGVPEGHPLLVEQADLSSNIGLSPECRRADRDILMIDFDHRFADMAWRGYGVRPKQIAILPLTEPSRINGYLIVGTNPYRPYEHTPGPFLNNLRRVSSSIVSTAEKAKEADTRQHKLQADLDWSENTVRHLVEHASVGMCNIDLNGRIIWANDHFFTLHGLPPSQKIERLALFDMYADEDRPIADQAWNDLAQGASHVNIELRLKRFYTTPLGDQESAHIQVLAFPYKEKGAVKSIMAATTDISRLKWASHFQARLAAEAREAKRQQEAFIDVVSHEMRNPLSAIVHCADEITKSVSEVKKSMPPTSTIPSELSTALQDNAKSAGVILECANHQKRIIDDVLTLSRLDSMLLSFRPSATKPLKLISSITRLFEAELKQKDISYDVTPDPSLADLHVEYLYLDISRVTQIFINLVTNAIKFVQGSENTPQKITISYGASLHSPRDFFPQDMYWASQGSKSADVTENSEWGNGEAVYLTFKVEDTGIGMSEDEINKVFERFRQATMRTHVKYGGSGLGLFISKELAEKQGGEIGVASTPGKGSTFGFYIKTKRAENPKPVSTSTTTSSNLRLGLGALKMPKADAGLSDTTTSNTAPQTLHVLLVEDNLINQQVLVRQLRKAGCLVDVANHGSEALTILDSGKLFDVVLMDLEMPVMDGLTAMQEIRARESDGRMKDRVPMIAVTANVRKEQIESARQAGADSVMQKPFKAIELVHMMKELIPQIKTPSSEPTTPGLIGPLSGMML</sequence>
<dbReference type="Proteomes" id="UP000799440">
    <property type="component" value="Unassembled WGS sequence"/>
</dbReference>
<keyword evidence="4" id="KW-0808">Transferase</keyword>
<evidence type="ECO:0000256" key="2">
    <source>
        <dbReference type="ARBA" id="ARBA00012438"/>
    </source>
</evidence>
<dbReference type="PANTHER" id="PTHR43047">
    <property type="entry name" value="TWO-COMPONENT HISTIDINE PROTEIN KINASE"/>
    <property type="match status" value="1"/>
</dbReference>
<evidence type="ECO:0000259" key="8">
    <source>
        <dbReference type="PROSITE" id="PS50109"/>
    </source>
</evidence>
<dbReference type="InterPro" id="IPR036890">
    <property type="entry name" value="HATPase_C_sf"/>
</dbReference>
<proteinExistence type="predicted"/>
<dbReference type="EMBL" id="MU006562">
    <property type="protein sequence ID" value="KAF2751473.1"/>
    <property type="molecule type" value="Genomic_DNA"/>
</dbReference>
<dbReference type="OrthoDB" id="60033at2759"/>
<dbReference type="AlphaFoldDB" id="A0A6A6VMV6"/>
<dbReference type="SMART" id="SM00091">
    <property type="entry name" value="PAS"/>
    <property type="match status" value="1"/>
</dbReference>
<feature type="domain" description="Response regulatory" evidence="9">
    <location>
        <begin position="738"/>
        <end position="859"/>
    </location>
</feature>
<evidence type="ECO:0000256" key="5">
    <source>
        <dbReference type="ARBA" id="ARBA00022777"/>
    </source>
</evidence>
<protein>
    <recommendedName>
        <fullName evidence="2">histidine kinase</fullName>
        <ecNumber evidence="2">2.7.13.3</ecNumber>
    </recommendedName>
</protein>
<reference evidence="11" key="1">
    <citation type="journal article" date="2020" name="Stud. Mycol.">
        <title>101 Dothideomycetes genomes: a test case for predicting lifestyles and emergence of pathogens.</title>
        <authorList>
            <person name="Haridas S."/>
            <person name="Albert R."/>
            <person name="Binder M."/>
            <person name="Bloem J."/>
            <person name="Labutti K."/>
            <person name="Salamov A."/>
            <person name="Andreopoulos B."/>
            <person name="Baker S."/>
            <person name="Barry K."/>
            <person name="Bills G."/>
            <person name="Bluhm B."/>
            <person name="Cannon C."/>
            <person name="Castanera R."/>
            <person name="Culley D."/>
            <person name="Daum C."/>
            <person name="Ezra D."/>
            <person name="Gonzalez J."/>
            <person name="Henrissat B."/>
            <person name="Kuo A."/>
            <person name="Liang C."/>
            <person name="Lipzen A."/>
            <person name="Lutzoni F."/>
            <person name="Magnuson J."/>
            <person name="Mondo S."/>
            <person name="Nolan M."/>
            <person name="Ohm R."/>
            <person name="Pangilinan J."/>
            <person name="Park H.-J."/>
            <person name="Ramirez L."/>
            <person name="Alfaro M."/>
            <person name="Sun H."/>
            <person name="Tritt A."/>
            <person name="Yoshinaga Y."/>
            <person name="Zwiers L.-H."/>
            <person name="Turgeon B."/>
            <person name="Goodwin S."/>
            <person name="Spatafora J."/>
            <person name="Crous P."/>
            <person name="Grigoriev I."/>
        </authorList>
    </citation>
    <scope>NUCLEOTIDE SEQUENCE</scope>
    <source>
        <strain evidence="11">CBS 119925</strain>
    </source>
</reference>
<dbReference type="Pfam" id="PF08448">
    <property type="entry name" value="PAS_4"/>
    <property type="match status" value="1"/>
</dbReference>
<dbReference type="SUPFAM" id="SSF55785">
    <property type="entry name" value="PYP-like sensor domain (PAS domain)"/>
    <property type="match status" value="1"/>
</dbReference>
<dbReference type="InterPro" id="IPR005467">
    <property type="entry name" value="His_kinase_dom"/>
</dbReference>
<dbReference type="Pfam" id="PF00072">
    <property type="entry name" value="Response_reg"/>
    <property type="match status" value="1"/>
</dbReference>